<proteinExistence type="predicted"/>
<dbReference type="Gene3D" id="3.40.30.10">
    <property type="entry name" value="Glutaredoxin"/>
    <property type="match status" value="1"/>
</dbReference>
<dbReference type="CDD" id="cd02989">
    <property type="entry name" value="Phd_like_TxnDC9"/>
    <property type="match status" value="1"/>
</dbReference>
<sequence>MDQQISQLVEGYQESKLRHLNDPDNESSDDDELLELLEDDDVLSRYRDERIQQLTKELKKIDDVVADTNDEELGRVVNILDEKELMNIVTQNELVIIHFYQPNFQRCKIMNERLAQVAEKHLTLKILRITAESAPFLVTKLGIKVLPFVVIYKKGKELTRTVGFEKFGNDPNTFPVEALERFLIMHNVINRRTINFGSIRSKPQKAEDDDDDLDI</sequence>
<dbReference type="EMBL" id="KV453918">
    <property type="protein sequence ID" value="ODV76699.1"/>
    <property type="molecule type" value="Genomic_DNA"/>
</dbReference>
<accession>A0A1E4SB17</accession>
<evidence type="ECO:0000313" key="2">
    <source>
        <dbReference type="EMBL" id="ODV76699.1"/>
    </source>
</evidence>
<dbReference type="AlphaFoldDB" id="A0A1E4SB17"/>
<dbReference type="RefSeq" id="XP_020061821.1">
    <property type="nucleotide sequence ID" value="XM_020210734.1"/>
</dbReference>
<dbReference type="OrthoDB" id="10257948at2759"/>
<gene>
    <name evidence="2" type="ORF">CANTADRAFT_57814</name>
</gene>
<dbReference type="STRING" id="984487.A0A1E4SB17"/>
<protein>
    <submittedName>
        <fullName evidence="2">Thioredoxin-like protein</fullName>
    </submittedName>
</protein>
<reference evidence="3" key="1">
    <citation type="submission" date="2016-05" db="EMBL/GenBank/DDBJ databases">
        <title>Comparative genomics of biotechnologically important yeasts.</title>
        <authorList>
            <consortium name="DOE Joint Genome Institute"/>
            <person name="Riley R."/>
            <person name="Haridas S."/>
            <person name="Wolfe K.H."/>
            <person name="Lopes M.R."/>
            <person name="Hittinger C.T."/>
            <person name="Goker M."/>
            <person name="Salamov A."/>
            <person name="Wisecaver J."/>
            <person name="Long T.M."/>
            <person name="Aerts A.L."/>
            <person name="Barry K."/>
            <person name="Choi C."/>
            <person name="Clum A."/>
            <person name="Coughlan A.Y."/>
            <person name="Deshpande S."/>
            <person name="Douglass A.P."/>
            <person name="Hanson S.J."/>
            <person name="Klenk H.-P."/>
            <person name="Labutti K."/>
            <person name="Lapidus A."/>
            <person name="Lindquist E."/>
            <person name="Lipzen A."/>
            <person name="Meier-Kolthoff J.P."/>
            <person name="Ohm R.A."/>
            <person name="Otillar R.P."/>
            <person name="Pangilinan J."/>
            <person name="Peng Y."/>
            <person name="Rokas A."/>
            <person name="Rosa C.A."/>
            <person name="Scheuner C."/>
            <person name="Sibirny A.A."/>
            <person name="Slot J.C."/>
            <person name="Stielow J.B."/>
            <person name="Sun H."/>
            <person name="Kurtzman C.P."/>
            <person name="Blackwell M."/>
            <person name="Grigoriev I.V."/>
            <person name="Jeffries T.W."/>
        </authorList>
    </citation>
    <scope>NUCLEOTIDE SEQUENCE [LARGE SCALE GENOMIC DNA]</scope>
    <source>
        <strain evidence="3">NRRL Y-17324</strain>
    </source>
</reference>
<dbReference type="GO" id="GO:0071444">
    <property type="term" value="P:cellular response to pheromone"/>
    <property type="evidence" value="ECO:0007669"/>
    <property type="project" value="EnsemblFungi"/>
</dbReference>
<name>A0A1E4SB17_9ASCO</name>
<dbReference type="PANTHER" id="PTHR21148">
    <property type="entry name" value="THIOREDOXIN DOMAIN-CONTAINING PROTEIN 9"/>
    <property type="match status" value="1"/>
</dbReference>
<dbReference type="Proteomes" id="UP000094285">
    <property type="component" value="Unassembled WGS sequence"/>
</dbReference>
<evidence type="ECO:0000259" key="1">
    <source>
        <dbReference type="Pfam" id="PF00085"/>
    </source>
</evidence>
<dbReference type="InterPro" id="IPR013766">
    <property type="entry name" value="Thioredoxin_domain"/>
</dbReference>
<dbReference type="GO" id="GO:0006457">
    <property type="term" value="P:protein folding"/>
    <property type="evidence" value="ECO:0007669"/>
    <property type="project" value="EnsemblFungi"/>
</dbReference>
<dbReference type="SUPFAM" id="SSF52833">
    <property type="entry name" value="Thioredoxin-like"/>
    <property type="match status" value="1"/>
</dbReference>
<evidence type="ECO:0000313" key="3">
    <source>
        <dbReference type="Proteomes" id="UP000094285"/>
    </source>
</evidence>
<dbReference type="GO" id="GO:0045944">
    <property type="term" value="P:positive regulation of transcription by RNA polymerase II"/>
    <property type="evidence" value="ECO:0007669"/>
    <property type="project" value="EnsemblFungi"/>
</dbReference>
<dbReference type="GO" id="GO:0031683">
    <property type="term" value="F:G-protein beta/gamma-subunit complex binding"/>
    <property type="evidence" value="ECO:0007669"/>
    <property type="project" value="EnsemblFungi"/>
</dbReference>
<dbReference type="GeneID" id="30984870"/>
<dbReference type="InterPro" id="IPR036249">
    <property type="entry name" value="Thioredoxin-like_sf"/>
</dbReference>
<dbReference type="Pfam" id="PF00085">
    <property type="entry name" value="Thioredoxin"/>
    <property type="match status" value="1"/>
</dbReference>
<feature type="domain" description="Thioredoxin" evidence="1">
    <location>
        <begin position="78"/>
        <end position="164"/>
    </location>
</feature>
<keyword evidence="3" id="KW-1185">Reference proteome</keyword>
<organism evidence="2 3">
    <name type="scientific">Suhomyces tanzawaensis NRRL Y-17324</name>
    <dbReference type="NCBI Taxonomy" id="984487"/>
    <lineage>
        <taxon>Eukaryota</taxon>
        <taxon>Fungi</taxon>
        <taxon>Dikarya</taxon>
        <taxon>Ascomycota</taxon>
        <taxon>Saccharomycotina</taxon>
        <taxon>Pichiomycetes</taxon>
        <taxon>Debaryomycetaceae</taxon>
        <taxon>Suhomyces</taxon>
    </lineage>
</organism>